<dbReference type="EMBL" id="CTRP01000005">
    <property type="protein sequence ID" value="CQR71678.1"/>
    <property type="molecule type" value="Genomic_DNA"/>
</dbReference>
<sequence>MLNIAELIHDPDFAQPFTVYRKTGQWVEGEYNQTEQQIPFHGVVVAANTKDLLQVPEGDRVKGIMAFYSTEPLLVTNADGTSDQVIWRGERYRLFQTWPYADYGYYKALGERMAGD</sequence>
<dbReference type="RefSeq" id="WP_021168764.1">
    <property type="nucleotide sequence ID" value="NZ_CTRP01000005.1"/>
</dbReference>
<keyword evidence="2" id="KW-1185">Reference proteome</keyword>
<evidence type="ECO:0008006" key="3">
    <source>
        <dbReference type="Google" id="ProtNLM"/>
    </source>
</evidence>
<organism evidence="1 2">
    <name type="scientific">Sporomusa ovata</name>
    <dbReference type="NCBI Taxonomy" id="2378"/>
    <lineage>
        <taxon>Bacteria</taxon>
        <taxon>Bacillati</taxon>
        <taxon>Bacillota</taxon>
        <taxon>Negativicutes</taxon>
        <taxon>Selenomonadales</taxon>
        <taxon>Sporomusaceae</taxon>
        <taxon>Sporomusa</taxon>
    </lineage>
</organism>
<name>A0A0U1KW69_9FIRM</name>
<evidence type="ECO:0000313" key="1">
    <source>
        <dbReference type="EMBL" id="CQR71678.1"/>
    </source>
</evidence>
<proteinExistence type="predicted"/>
<accession>A0A0U1KW69</accession>
<gene>
    <name evidence="1" type="ORF">SpAn4DRAFT_3544</name>
</gene>
<dbReference type="AlphaFoldDB" id="A0A0U1KW69"/>
<evidence type="ECO:0000313" key="2">
    <source>
        <dbReference type="Proteomes" id="UP000049855"/>
    </source>
</evidence>
<reference evidence="2" key="1">
    <citation type="submission" date="2015-03" db="EMBL/GenBank/DDBJ databases">
        <authorList>
            <person name="Nijsse Bart"/>
        </authorList>
    </citation>
    <scope>NUCLEOTIDE SEQUENCE [LARGE SCALE GENOMIC DNA]</scope>
</reference>
<protein>
    <recommendedName>
        <fullName evidence="3">Phage protein</fullName>
    </recommendedName>
</protein>
<dbReference type="Proteomes" id="UP000049855">
    <property type="component" value="Unassembled WGS sequence"/>
</dbReference>